<dbReference type="Gene3D" id="3.90.1150.10">
    <property type="entry name" value="Aspartate Aminotransferase, domain 1"/>
    <property type="match status" value="1"/>
</dbReference>
<dbReference type="InterPro" id="IPR036388">
    <property type="entry name" value="WH-like_DNA-bd_sf"/>
</dbReference>
<dbReference type="InterPro" id="IPR004839">
    <property type="entry name" value="Aminotransferase_I/II_large"/>
</dbReference>
<gene>
    <name evidence="2" type="ORF">EV192_106198</name>
</gene>
<comment type="caution">
    <text evidence="2">The sequence shown here is derived from an EMBL/GenBank/DDBJ whole genome shotgun (WGS) entry which is preliminary data.</text>
</comment>
<dbReference type="Proteomes" id="UP000295680">
    <property type="component" value="Unassembled WGS sequence"/>
</dbReference>
<protein>
    <submittedName>
        <fullName evidence="2">DNA-binding transcriptional MocR family regulator</fullName>
    </submittedName>
</protein>
<accession>A0A4R2JCT9</accession>
<dbReference type="Gene3D" id="1.10.10.10">
    <property type="entry name" value="Winged helix-like DNA-binding domain superfamily/Winged helix DNA-binding domain"/>
    <property type="match status" value="1"/>
</dbReference>
<sequence>MGRHRASPVTVQAAIARLAGEGVIEVRPGRGSYVAAREPVPHVQDLSWQTVALGAGRPHEEMLSSLVTVPRPEVLQLSSGYLDPGLQPVAALGAAMARAARRPTAWGRIPVEGRDELRTWFAREAGGGFGAGDFTVCSGAQPGLATVFRGFCEPGDVVLVEVPTYLGAVATARDAGLRVVPVPTDSDGVRPDLLAAAFARTGARMFYCQPMYANPHGAMLSAERRPQVLDAVRAAGAFVIEDDWARDLTVDGPVPPTLASEDVDGHVVYMRSLTKIVAPGLRVAGVGARGAAGKRLRTARALDDFYVAGPIQDAAIDFLTSPAWRRHLRALRTALRSRRDALLGALATHLPEFRAQVPSGGLHVWAELPDGLDDVELTAAAAARDVVIFPGSSWFVAEPPGAFLRLTYGGAPEHVLIDGVQRLADAVRTTSGRGSRGTRPAG</sequence>
<dbReference type="SUPFAM" id="SSF53383">
    <property type="entry name" value="PLP-dependent transferases"/>
    <property type="match status" value="1"/>
</dbReference>
<dbReference type="AlphaFoldDB" id="A0A4R2JCT9"/>
<dbReference type="SUPFAM" id="SSF46785">
    <property type="entry name" value="Winged helix' DNA-binding domain"/>
    <property type="match status" value="1"/>
</dbReference>
<keyword evidence="2" id="KW-0238">DNA-binding</keyword>
<dbReference type="Pfam" id="PF00155">
    <property type="entry name" value="Aminotran_1_2"/>
    <property type="match status" value="1"/>
</dbReference>
<dbReference type="GO" id="GO:0030170">
    <property type="term" value="F:pyridoxal phosphate binding"/>
    <property type="evidence" value="ECO:0007669"/>
    <property type="project" value="InterPro"/>
</dbReference>
<dbReference type="PANTHER" id="PTHR46577:SF1">
    <property type="entry name" value="HTH-TYPE TRANSCRIPTIONAL REGULATORY PROTEIN GABR"/>
    <property type="match status" value="1"/>
</dbReference>
<evidence type="ECO:0000313" key="3">
    <source>
        <dbReference type="Proteomes" id="UP000295680"/>
    </source>
</evidence>
<dbReference type="PANTHER" id="PTHR46577">
    <property type="entry name" value="HTH-TYPE TRANSCRIPTIONAL REGULATORY PROTEIN GABR"/>
    <property type="match status" value="1"/>
</dbReference>
<dbReference type="InterPro" id="IPR015424">
    <property type="entry name" value="PyrdxlP-dep_Trfase"/>
</dbReference>
<evidence type="ECO:0000259" key="1">
    <source>
        <dbReference type="Pfam" id="PF00155"/>
    </source>
</evidence>
<dbReference type="InterPro" id="IPR015421">
    <property type="entry name" value="PyrdxlP-dep_Trfase_major"/>
</dbReference>
<organism evidence="2 3">
    <name type="scientific">Actinocrispum wychmicini</name>
    <dbReference type="NCBI Taxonomy" id="1213861"/>
    <lineage>
        <taxon>Bacteria</taxon>
        <taxon>Bacillati</taxon>
        <taxon>Actinomycetota</taxon>
        <taxon>Actinomycetes</taxon>
        <taxon>Pseudonocardiales</taxon>
        <taxon>Pseudonocardiaceae</taxon>
        <taxon>Actinocrispum</taxon>
    </lineage>
</organism>
<feature type="domain" description="Aminotransferase class I/classII large" evidence="1">
    <location>
        <begin position="74"/>
        <end position="413"/>
    </location>
</feature>
<dbReference type="InterPro" id="IPR015422">
    <property type="entry name" value="PyrdxlP-dep_Trfase_small"/>
</dbReference>
<dbReference type="GO" id="GO:0003677">
    <property type="term" value="F:DNA binding"/>
    <property type="evidence" value="ECO:0007669"/>
    <property type="project" value="UniProtKB-KW"/>
</dbReference>
<dbReference type="Gene3D" id="3.40.640.10">
    <property type="entry name" value="Type I PLP-dependent aspartate aminotransferase-like (Major domain)"/>
    <property type="match status" value="1"/>
</dbReference>
<dbReference type="InterPro" id="IPR051446">
    <property type="entry name" value="HTH_trans_reg/aminotransferase"/>
</dbReference>
<dbReference type="CDD" id="cd00609">
    <property type="entry name" value="AAT_like"/>
    <property type="match status" value="1"/>
</dbReference>
<name>A0A4R2JCT9_9PSEU</name>
<reference evidence="2 3" key="1">
    <citation type="submission" date="2019-03" db="EMBL/GenBank/DDBJ databases">
        <title>Genomic Encyclopedia of Type Strains, Phase IV (KMG-IV): sequencing the most valuable type-strain genomes for metagenomic binning, comparative biology and taxonomic classification.</title>
        <authorList>
            <person name="Goeker M."/>
        </authorList>
    </citation>
    <scope>NUCLEOTIDE SEQUENCE [LARGE SCALE GENOMIC DNA]</scope>
    <source>
        <strain evidence="2 3">DSM 45934</strain>
    </source>
</reference>
<evidence type="ECO:0000313" key="2">
    <source>
        <dbReference type="EMBL" id="TCO56724.1"/>
    </source>
</evidence>
<dbReference type="EMBL" id="SLWS01000006">
    <property type="protein sequence ID" value="TCO56724.1"/>
    <property type="molecule type" value="Genomic_DNA"/>
</dbReference>
<dbReference type="InterPro" id="IPR036390">
    <property type="entry name" value="WH_DNA-bd_sf"/>
</dbReference>
<proteinExistence type="predicted"/>
<keyword evidence="3" id="KW-1185">Reference proteome</keyword>